<evidence type="ECO:0000256" key="1">
    <source>
        <dbReference type="PIRNR" id="PIRNR000897"/>
    </source>
</evidence>
<dbReference type="SMART" id="SM00014">
    <property type="entry name" value="acidPPc"/>
    <property type="match status" value="1"/>
</dbReference>
<dbReference type="InterPro" id="IPR001011">
    <property type="entry name" value="Acid_Pase_classA_bac"/>
</dbReference>
<dbReference type="CDD" id="cd03397">
    <property type="entry name" value="PAP2_acid_phosphatase"/>
    <property type="match status" value="1"/>
</dbReference>
<dbReference type="Pfam" id="PF01569">
    <property type="entry name" value="PAP2"/>
    <property type="match status" value="1"/>
</dbReference>
<name>A0A318MVJ1_9PROT</name>
<accession>A0A318MVJ1</accession>
<comment type="catalytic activity">
    <reaction evidence="1">
        <text>a phosphate monoester + H2O = an alcohol + phosphate</text>
        <dbReference type="Rhea" id="RHEA:15017"/>
        <dbReference type="ChEBI" id="CHEBI:15377"/>
        <dbReference type="ChEBI" id="CHEBI:30879"/>
        <dbReference type="ChEBI" id="CHEBI:43474"/>
        <dbReference type="ChEBI" id="CHEBI:67140"/>
        <dbReference type="EC" id="3.1.3.2"/>
    </reaction>
</comment>
<dbReference type="EMBL" id="QGLT01000004">
    <property type="protein sequence ID" value="PXY99848.1"/>
    <property type="molecule type" value="Genomic_DNA"/>
</dbReference>
<comment type="caution">
    <text evidence="3">The sequence shown here is derived from an EMBL/GenBank/DDBJ whole genome shotgun (WGS) entry which is preliminary data.</text>
</comment>
<dbReference type="InterPro" id="IPR036938">
    <property type="entry name" value="PAP2/HPO_sf"/>
</dbReference>
<dbReference type="SUPFAM" id="SSF48317">
    <property type="entry name" value="Acid phosphatase/Vanadium-dependent haloperoxidase"/>
    <property type="match status" value="1"/>
</dbReference>
<dbReference type="Proteomes" id="UP000247565">
    <property type="component" value="Unassembled WGS sequence"/>
</dbReference>
<keyword evidence="1" id="KW-0378">Hydrolase</keyword>
<dbReference type="PRINTS" id="PR00483">
    <property type="entry name" value="BACPHPHTASE"/>
</dbReference>
<dbReference type="InterPro" id="IPR000326">
    <property type="entry name" value="PAP2/HPO"/>
</dbReference>
<dbReference type="AlphaFoldDB" id="A0A318MVJ1"/>
<gene>
    <name evidence="3" type="ORF">DK869_07915</name>
</gene>
<feature type="domain" description="Phosphatidic acid phosphatase type 2/haloperoxidase" evidence="2">
    <location>
        <begin position="123"/>
        <end position="234"/>
    </location>
</feature>
<sequence>MNYKKTIIFTLLINILISPLTGQSSNLQKDEIKRLFTKSKKLPLHTDQFANSLKLLPSPPDRNSQLFAIDKEIYLNTRKLINTSRWNQAIEEAAIFNGTIGKNFSKTIGIEISKKNTPITQDFLEDLLIMSGNFGTDKAKKHYQRIRPFMYYHTHSCTPEDEELLSKDGSYPSGHAAFGWSAALFLSEIFPDKQDQILKEGYEFGQSRVICGAHWQSDVDAGRLIGAEVVARLHANQEFRKKLKKVKQELLKKSREIHFNKN</sequence>
<dbReference type="Gene3D" id="1.20.144.10">
    <property type="entry name" value="Phosphatidic acid phosphatase type 2/haloperoxidase"/>
    <property type="match status" value="1"/>
</dbReference>
<dbReference type="RefSeq" id="WP_110439468.1">
    <property type="nucleotide sequence ID" value="NZ_CP046393.1"/>
</dbReference>
<dbReference type="GO" id="GO:0003993">
    <property type="term" value="F:acid phosphatase activity"/>
    <property type="evidence" value="ECO:0007669"/>
    <property type="project" value="UniProtKB-EC"/>
</dbReference>
<evidence type="ECO:0000313" key="3">
    <source>
        <dbReference type="EMBL" id="PXY99848.1"/>
    </source>
</evidence>
<keyword evidence="4" id="KW-1185">Reference proteome</keyword>
<dbReference type="OrthoDB" id="9805301at2"/>
<evidence type="ECO:0000313" key="4">
    <source>
        <dbReference type="Proteomes" id="UP000247565"/>
    </source>
</evidence>
<dbReference type="PIRSF" id="PIRSF000897">
    <property type="entry name" value="Acid_Ptase_ClsA"/>
    <property type="match status" value="1"/>
</dbReference>
<dbReference type="EC" id="3.1.3.2" evidence="1"/>
<comment type="similarity">
    <text evidence="1">Belongs to the class A bacterial acid phosphatase family.</text>
</comment>
<protein>
    <recommendedName>
        <fullName evidence="1">Acid phosphatase</fullName>
        <ecNumber evidence="1">3.1.3.2</ecNumber>
    </recommendedName>
</protein>
<evidence type="ECO:0000259" key="2">
    <source>
        <dbReference type="SMART" id="SM00014"/>
    </source>
</evidence>
<organism evidence="3 4">
    <name type="scientific">Commensalibacter melissae</name>
    <dbReference type="NCBI Taxonomy" id="2070537"/>
    <lineage>
        <taxon>Bacteria</taxon>
        <taxon>Pseudomonadati</taxon>
        <taxon>Pseudomonadota</taxon>
        <taxon>Alphaproteobacteria</taxon>
        <taxon>Acetobacterales</taxon>
        <taxon>Acetobacteraceae</taxon>
    </lineage>
</organism>
<proteinExistence type="inferred from homology"/>
<reference evidence="3 4" key="1">
    <citation type="submission" date="2018-05" db="EMBL/GenBank/DDBJ databases">
        <title>Reference genomes for bee gut microbiota database.</title>
        <authorList>
            <person name="Ellegaard K.M."/>
        </authorList>
    </citation>
    <scope>NUCLEOTIDE SEQUENCE [LARGE SCALE GENOMIC DNA]</scope>
    <source>
        <strain evidence="3 4">ESL0284</strain>
    </source>
</reference>
<dbReference type="GO" id="GO:0030288">
    <property type="term" value="C:outer membrane-bounded periplasmic space"/>
    <property type="evidence" value="ECO:0007669"/>
    <property type="project" value="InterPro"/>
</dbReference>